<reference evidence="7" key="1">
    <citation type="submission" date="2022-03" db="EMBL/GenBank/DDBJ databases">
        <authorList>
            <person name="Martin C."/>
        </authorList>
    </citation>
    <scope>NUCLEOTIDE SEQUENCE</scope>
</reference>
<dbReference type="PROSITE" id="PS50157">
    <property type="entry name" value="ZINC_FINGER_C2H2_2"/>
    <property type="match status" value="2"/>
</dbReference>
<protein>
    <recommendedName>
        <fullName evidence="6">C2H2-type domain-containing protein</fullName>
    </recommendedName>
</protein>
<sequence length="99" mass="11524">MPYQNMETGLAQTMGTQEHFVRIPNHVHARNLKNSQPRNYKCHTCLKTFTKKCNLQYHTNIHTGERPYKCGVCNQGFSAPGSLRTHKKLHVRKLSEKHH</sequence>
<dbReference type="GO" id="GO:0000981">
    <property type="term" value="F:DNA-binding transcription factor activity, RNA polymerase II-specific"/>
    <property type="evidence" value="ECO:0007669"/>
    <property type="project" value="TreeGrafter"/>
</dbReference>
<dbReference type="InterPro" id="IPR050717">
    <property type="entry name" value="C2H2-ZF_Transcription_Reg"/>
</dbReference>
<dbReference type="GO" id="GO:0000977">
    <property type="term" value="F:RNA polymerase II transcription regulatory region sequence-specific DNA binding"/>
    <property type="evidence" value="ECO:0007669"/>
    <property type="project" value="TreeGrafter"/>
</dbReference>
<dbReference type="EMBL" id="CAIIXF020000002">
    <property type="protein sequence ID" value="CAH1777392.1"/>
    <property type="molecule type" value="Genomic_DNA"/>
</dbReference>
<dbReference type="PROSITE" id="PS00028">
    <property type="entry name" value="ZINC_FINGER_C2H2_1"/>
    <property type="match status" value="2"/>
</dbReference>
<dbReference type="GO" id="GO:0008270">
    <property type="term" value="F:zinc ion binding"/>
    <property type="evidence" value="ECO:0007669"/>
    <property type="project" value="UniProtKB-KW"/>
</dbReference>
<gene>
    <name evidence="7" type="ORF">OFUS_LOCUS4443</name>
</gene>
<dbReference type="InterPro" id="IPR036236">
    <property type="entry name" value="Znf_C2H2_sf"/>
</dbReference>
<name>A0A8S4N8T0_OWEFU</name>
<keyword evidence="2" id="KW-0677">Repeat</keyword>
<evidence type="ECO:0000256" key="3">
    <source>
        <dbReference type="ARBA" id="ARBA00022771"/>
    </source>
</evidence>
<dbReference type="PANTHER" id="PTHR14196">
    <property type="entry name" value="ODD-SKIPPED - RELATED"/>
    <property type="match status" value="1"/>
</dbReference>
<dbReference type="Pfam" id="PF00096">
    <property type="entry name" value="zf-C2H2"/>
    <property type="match status" value="2"/>
</dbReference>
<dbReference type="InterPro" id="IPR013087">
    <property type="entry name" value="Znf_C2H2_type"/>
</dbReference>
<keyword evidence="1" id="KW-0479">Metal-binding</keyword>
<keyword evidence="4" id="KW-0862">Zinc</keyword>
<accession>A0A8S4N8T0</accession>
<dbReference type="SUPFAM" id="SSF57667">
    <property type="entry name" value="beta-beta-alpha zinc fingers"/>
    <property type="match status" value="1"/>
</dbReference>
<dbReference type="Gene3D" id="3.30.160.60">
    <property type="entry name" value="Classic Zinc Finger"/>
    <property type="match status" value="2"/>
</dbReference>
<dbReference type="SMART" id="SM00355">
    <property type="entry name" value="ZnF_C2H2"/>
    <property type="match status" value="2"/>
</dbReference>
<feature type="domain" description="C2H2-type" evidence="6">
    <location>
        <begin position="68"/>
        <end position="95"/>
    </location>
</feature>
<evidence type="ECO:0000256" key="4">
    <source>
        <dbReference type="ARBA" id="ARBA00022833"/>
    </source>
</evidence>
<keyword evidence="8" id="KW-1185">Reference proteome</keyword>
<dbReference type="Proteomes" id="UP000749559">
    <property type="component" value="Unassembled WGS sequence"/>
</dbReference>
<dbReference type="PANTHER" id="PTHR14196:SF12">
    <property type="entry name" value="ZINC FINGER PROTEIN 208-LIKE"/>
    <property type="match status" value="1"/>
</dbReference>
<organism evidence="7 8">
    <name type="scientific">Owenia fusiformis</name>
    <name type="common">Polychaete worm</name>
    <dbReference type="NCBI Taxonomy" id="6347"/>
    <lineage>
        <taxon>Eukaryota</taxon>
        <taxon>Metazoa</taxon>
        <taxon>Spiralia</taxon>
        <taxon>Lophotrochozoa</taxon>
        <taxon>Annelida</taxon>
        <taxon>Polychaeta</taxon>
        <taxon>Sedentaria</taxon>
        <taxon>Canalipalpata</taxon>
        <taxon>Sabellida</taxon>
        <taxon>Oweniida</taxon>
        <taxon>Oweniidae</taxon>
        <taxon>Owenia</taxon>
    </lineage>
</organism>
<evidence type="ECO:0000256" key="5">
    <source>
        <dbReference type="PROSITE-ProRule" id="PRU00042"/>
    </source>
</evidence>
<evidence type="ECO:0000259" key="6">
    <source>
        <dbReference type="PROSITE" id="PS50157"/>
    </source>
</evidence>
<comment type="caution">
    <text evidence="7">The sequence shown here is derived from an EMBL/GenBank/DDBJ whole genome shotgun (WGS) entry which is preliminary data.</text>
</comment>
<keyword evidence="3 5" id="KW-0863">Zinc-finger</keyword>
<evidence type="ECO:0000313" key="7">
    <source>
        <dbReference type="EMBL" id="CAH1777392.1"/>
    </source>
</evidence>
<dbReference type="OrthoDB" id="3437960at2759"/>
<dbReference type="FunFam" id="3.30.160.60:FF:000557">
    <property type="entry name" value="zinc finger and SCAN domain-containing protein 29"/>
    <property type="match status" value="1"/>
</dbReference>
<evidence type="ECO:0000313" key="8">
    <source>
        <dbReference type="Proteomes" id="UP000749559"/>
    </source>
</evidence>
<dbReference type="AlphaFoldDB" id="A0A8S4N8T0"/>
<proteinExistence type="predicted"/>
<feature type="domain" description="C2H2-type" evidence="6">
    <location>
        <begin position="40"/>
        <end position="67"/>
    </location>
</feature>
<dbReference type="GO" id="GO:0005634">
    <property type="term" value="C:nucleus"/>
    <property type="evidence" value="ECO:0007669"/>
    <property type="project" value="TreeGrafter"/>
</dbReference>
<evidence type="ECO:0000256" key="2">
    <source>
        <dbReference type="ARBA" id="ARBA00022737"/>
    </source>
</evidence>
<evidence type="ECO:0000256" key="1">
    <source>
        <dbReference type="ARBA" id="ARBA00022723"/>
    </source>
</evidence>